<dbReference type="CDD" id="cd17535">
    <property type="entry name" value="REC_NarL-like"/>
    <property type="match status" value="1"/>
</dbReference>
<dbReference type="RefSeq" id="WP_130020774.1">
    <property type="nucleotide sequence ID" value="NZ_SEWF01000011.1"/>
</dbReference>
<feature type="domain" description="HTH luxR-type" evidence="6">
    <location>
        <begin position="144"/>
        <end position="209"/>
    </location>
</feature>
<feature type="domain" description="Response regulatory" evidence="7">
    <location>
        <begin position="4"/>
        <end position="121"/>
    </location>
</feature>
<dbReference type="CDD" id="cd06170">
    <property type="entry name" value="LuxR_C_like"/>
    <property type="match status" value="1"/>
</dbReference>
<dbReference type="GO" id="GO:0000160">
    <property type="term" value="P:phosphorelay signal transduction system"/>
    <property type="evidence" value="ECO:0007669"/>
    <property type="project" value="InterPro"/>
</dbReference>
<comment type="caution">
    <text evidence="8">The sequence shown here is derived from an EMBL/GenBank/DDBJ whole genome shotgun (WGS) entry which is preliminary data.</text>
</comment>
<dbReference type="SMART" id="SM00421">
    <property type="entry name" value="HTH_LUXR"/>
    <property type="match status" value="1"/>
</dbReference>
<evidence type="ECO:0000256" key="5">
    <source>
        <dbReference type="PROSITE-ProRule" id="PRU00169"/>
    </source>
</evidence>
<evidence type="ECO:0000256" key="3">
    <source>
        <dbReference type="ARBA" id="ARBA00023125"/>
    </source>
</evidence>
<keyword evidence="2" id="KW-0805">Transcription regulation</keyword>
<gene>
    <name evidence="8" type="ORF">EWM59_09730</name>
</gene>
<evidence type="ECO:0000256" key="1">
    <source>
        <dbReference type="ARBA" id="ARBA00022553"/>
    </source>
</evidence>
<evidence type="ECO:0000256" key="4">
    <source>
        <dbReference type="ARBA" id="ARBA00023163"/>
    </source>
</evidence>
<dbReference type="InterPro" id="IPR016032">
    <property type="entry name" value="Sig_transdc_resp-reg_C-effctor"/>
</dbReference>
<dbReference type="GO" id="GO:0006355">
    <property type="term" value="P:regulation of DNA-templated transcription"/>
    <property type="evidence" value="ECO:0007669"/>
    <property type="project" value="InterPro"/>
</dbReference>
<keyword evidence="3" id="KW-0238">DNA-binding</keyword>
<evidence type="ECO:0000259" key="7">
    <source>
        <dbReference type="PROSITE" id="PS50110"/>
    </source>
</evidence>
<keyword evidence="1 5" id="KW-0597">Phosphoprotein</keyword>
<dbReference type="Proteomes" id="UP000293162">
    <property type="component" value="Unassembled WGS sequence"/>
</dbReference>
<keyword evidence="4" id="KW-0804">Transcription</keyword>
<dbReference type="InterPro" id="IPR001789">
    <property type="entry name" value="Sig_transdc_resp-reg_receiver"/>
</dbReference>
<dbReference type="InterPro" id="IPR000792">
    <property type="entry name" value="Tscrpt_reg_LuxR_C"/>
</dbReference>
<keyword evidence="9" id="KW-1185">Reference proteome</keyword>
<dbReference type="InterPro" id="IPR039420">
    <property type="entry name" value="WalR-like"/>
</dbReference>
<protein>
    <submittedName>
        <fullName evidence="8">Response regulator transcription factor</fullName>
    </submittedName>
</protein>
<dbReference type="Pfam" id="PF00196">
    <property type="entry name" value="GerE"/>
    <property type="match status" value="1"/>
</dbReference>
<dbReference type="GO" id="GO:0003677">
    <property type="term" value="F:DNA binding"/>
    <property type="evidence" value="ECO:0007669"/>
    <property type="project" value="UniProtKB-KW"/>
</dbReference>
<proteinExistence type="predicted"/>
<dbReference type="InterPro" id="IPR011006">
    <property type="entry name" value="CheY-like_superfamily"/>
</dbReference>
<dbReference type="AlphaFoldDB" id="A0A4Q5M109"/>
<dbReference type="SMART" id="SM00448">
    <property type="entry name" value="REC"/>
    <property type="match status" value="1"/>
</dbReference>
<dbReference type="PROSITE" id="PS50110">
    <property type="entry name" value="RESPONSE_REGULATORY"/>
    <property type="match status" value="1"/>
</dbReference>
<dbReference type="PROSITE" id="PS50043">
    <property type="entry name" value="HTH_LUXR_2"/>
    <property type="match status" value="1"/>
</dbReference>
<evidence type="ECO:0000313" key="8">
    <source>
        <dbReference type="EMBL" id="RYU95894.1"/>
    </source>
</evidence>
<accession>A0A4Q5M109</accession>
<dbReference type="InterPro" id="IPR058245">
    <property type="entry name" value="NreC/VraR/RcsB-like_REC"/>
</dbReference>
<name>A0A4Q5M109_9BACT</name>
<evidence type="ECO:0000256" key="2">
    <source>
        <dbReference type="ARBA" id="ARBA00023015"/>
    </source>
</evidence>
<reference evidence="8 9" key="1">
    <citation type="submission" date="2019-02" db="EMBL/GenBank/DDBJ databases">
        <title>Bacterial novel species Emticicia sp. 17J42-9 isolated from soil.</title>
        <authorList>
            <person name="Jung H.-Y."/>
        </authorList>
    </citation>
    <scope>NUCLEOTIDE SEQUENCE [LARGE SCALE GENOMIC DNA]</scope>
    <source>
        <strain evidence="8 9">17J42-9</strain>
    </source>
</reference>
<dbReference type="OrthoDB" id="9797341at2"/>
<evidence type="ECO:0000313" key="9">
    <source>
        <dbReference type="Proteomes" id="UP000293162"/>
    </source>
</evidence>
<dbReference type="PRINTS" id="PR00038">
    <property type="entry name" value="HTHLUXR"/>
</dbReference>
<organism evidence="8 9">
    <name type="scientific">Emticicia agri</name>
    <dbReference type="NCBI Taxonomy" id="2492393"/>
    <lineage>
        <taxon>Bacteria</taxon>
        <taxon>Pseudomonadati</taxon>
        <taxon>Bacteroidota</taxon>
        <taxon>Cytophagia</taxon>
        <taxon>Cytophagales</taxon>
        <taxon>Leadbetterellaceae</taxon>
        <taxon>Emticicia</taxon>
    </lineage>
</organism>
<dbReference type="EMBL" id="SEWF01000011">
    <property type="protein sequence ID" value="RYU95894.1"/>
    <property type="molecule type" value="Genomic_DNA"/>
</dbReference>
<evidence type="ECO:0000259" key="6">
    <source>
        <dbReference type="PROSITE" id="PS50043"/>
    </source>
</evidence>
<dbReference type="PANTHER" id="PTHR43214">
    <property type="entry name" value="TWO-COMPONENT RESPONSE REGULATOR"/>
    <property type="match status" value="1"/>
</dbReference>
<dbReference type="SUPFAM" id="SSF52172">
    <property type="entry name" value="CheY-like"/>
    <property type="match status" value="1"/>
</dbReference>
<dbReference type="PANTHER" id="PTHR43214:SF41">
    <property type="entry name" value="NITRATE_NITRITE RESPONSE REGULATOR PROTEIN NARP"/>
    <property type="match status" value="1"/>
</dbReference>
<dbReference type="SUPFAM" id="SSF46894">
    <property type="entry name" value="C-terminal effector domain of the bipartite response regulators"/>
    <property type="match status" value="1"/>
</dbReference>
<dbReference type="Pfam" id="PF00072">
    <property type="entry name" value="Response_reg"/>
    <property type="match status" value="1"/>
</dbReference>
<feature type="modified residue" description="4-aspartylphosphate" evidence="5">
    <location>
        <position position="56"/>
    </location>
</feature>
<sequence>MSIKLLLADDHPIFVESLSMLLSTIEEIELVGTANNGLEVLKKLAYQEPVDIIVCDYMMPEMDGVQLTFRLKENYPHIKILMLTSREDTEGIRSAIQAGVKGFVSKKTNKAELQKAIMCLQMGLTYYSEEVMKILASKEFSSTEETAPVALTSREIDVLKLIAQELSGMQIADKLHISHHTVESHRKSLFRKIGVNSTYALIKYAMQHGIYPQN</sequence>
<dbReference type="Gene3D" id="3.40.50.2300">
    <property type="match status" value="1"/>
</dbReference>